<proteinExistence type="predicted"/>
<evidence type="ECO:0000313" key="3">
    <source>
        <dbReference type="Proteomes" id="UP000092462"/>
    </source>
</evidence>
<name>A0A8W9BHA8_PHLPP</name>
<evidence type="ECO:0000256" key="1">
    <source>
        <dbReference type="SAM" id="MobiDB-lite"/>
    </source>
</evidence>
<dbReference type="EMBL" id="AJVK01026183">
    <property type="status" value="NOT_ANNOTATED_CDS"/>
    <property type="molecule type" value="Genomic_DNA"/>
</dbReference>
<organism evidence="2 3">
    <name type="scientific">Phlebotomus papatasi</name>
    <name type="common">Sandfly</name>
    <dbReference type="NCBI Taxonomy" id="29031"/>
    <lineage>
        <taxon>Eukaryota</taxon>
        <taxon>Metazoa</taxon>
        <taxon>Ecdysozoa</taxon>
        <taxon>Arthropoda</taxon>
        <taxon>Hexapoda</taxon>
        <taxon>Insecta</taxon>
        <taxon>Pterygota</taxon>
        <taxon>Neoptera</taxon>
        <taxon>Endopterygota</taxon>
        <taxon>Diptera</taxon>
        <taxon>Nematocera</taxon>
        <taxon>Psychodoidea</taxon>
        <taxon>Psychodidae</taxon>
        <taxon>Phlebotomus</taxon>
        <taxon>Phlebotomus</taxon>
    </lineage>
</organism>
<protein>
    <submittedName>
        <fullName evidence="2">Uncharacterized protein</fullName>
    </submittedName>
</protein>
<dbReference type="EnsemblMetazoa" id="PPAI013314-RA">
    <property type="protein sequence ID" value="PPAI013314-PA"/>
    <property type="gene ID" value="PPAI013314"/>
</dbReference>
<accession>A0A8W9BHA8</accession>
<reference evidence="2" key="1">
    <citation type="submission" date="2022-08" db="UniProtKB">
        <authorList>
            <consortium name="EnsemblMetazoa"/>
        </authorList>
    </citation>
    <scope>IDENTIFICATION</scope>
    <source>
        <strain evidence="2">Israel</strain>
    </source>
</reference>
<evidence type="ECO:0000313" key="2">
    <source>
        <dbReference type="EnsemblMetazoa" id="PPAI013314-PA"/>
    </source>
</evidence>
<dbReference type="Proteomes" id="UP000092462">
    <property type="component" value="Unassembled WGS sequence"/>
</dbReference>
<feature type="region of interest" description="Disordered" evidence="1">
    <location>
        <begin position="1"/>
        <end position="26"/>
    </location>
</feature>
<sequence>ITFNQHPEEIREAEVVKDRDKKNTFS</sequence>
<dbReference type="AlphaFoldDB" id="A0A8W9BHA8"/>
<keyword evidence="3" id="KW-1185">Reference proteome</keyword>